<evidence type="ECO:0000313" key="1">
    <source>
        <dbReference type="EMBL" id="CAH1104670.1"/>
    </source>
</evidence>
<organism evidence="1 2">
    <name type="scientific">Psylliodes chrysocephalus</name>
    <dbReference type="NCBI Taxonomy" id="3402493"/>
    <lineage>
        <taxon>Eukaryota</taxon>
        <taxon>Metazoa</taxon>
        <taxon>Ecdysozoa</taxon>
        <taxon>Arthropoda</taxon>
        <taxon>Hexapoda</taxon>
        <taxon>Insecta</taxon>
        <taxon>Pterygota</taxon>
        <taxon>Neoptera</taxon>
        <taxon>Endopterygota</taxon>
        <taxon>Coleoptera</taxon>
        <taxon>Polyphaga</taxon>
        <taxon>Cucujiformia</taxon>
        <taxon>Chrysomeloidea</taxon>
        <taxon>Chrysomelidae</taxon>
        <taxon>Galerucinae</taxon>
        <taxon>Alticini</taxon>
        <taxon>Psylliodes</taxon>
    </lineage>
</organism>
<keyword evidence="2" id="KW-1185">Reference proteome</keyword>
<accession>A0A9P0CRL4</accession>
<gene>
    <name evidence="1" type="ORF">PSYICH_LOCUS5572</name>
</gene>
<dbReference type="AlphaFoldDB" id="A0A9P0CRL4"/>
<evidence type="ECO:0000313" key="2">
    <source>
        <dbReference type="Proteomes" id="UP001153636"/>
    </source>
</evidence>
<protein>
    <submittedName>
        <fullName evidence="1">Uncharacterized protein</fullName>
    </submittedName>
</protein>
<dbReference type="OrthoDB" id="6772076at2759"/>
<sequence length="128" mass="15646">MASSDQTEISRREKRQDIFENERRFFTEFLQNLNKLPPHYCRKDTNRMYSKQSFQSWSDLYRVHKRQCQEEGQNPISVITMIKLADQMTISIFRPREGQCNDCFKYKNDNIEAEEYKEYIERKKSARR</sequence>
<dbReference type="EMBL" id="OV651829">
    <property type="protein sequence ID" value="CAH1104670.1"/>
    <property type="molecule type" value="Genomic_DNA"/>
</dbReference>
<dbReference type="Proteomes" id="UP001153636">
    <property type="component" value="Chromosome 17"/>
</dbReference>
<proteinExistence type="predicted"/>
<name>A0A9P0CRL4_9CUCU</name>
<reference evidence="1" key="1">
    <citation type="submission" date="2022-01" db="EMBL/GenBank/DDBJ databases">
        <authorList>
            <person name="King R."/>
        </authorList>
    </citation>
    <scope>NUCLEOTIDE SEQUENCE</scope>
</reference>